<accession>A0A0F9IA10</accession>
<dbReference type="InterPro" id="IPR008930">
    <property type="entry name" value="Terpenoid_cyclase/PrenylTrfase"/>
</dbReference>
<reference evidence="3" key="1">
    <citation type="journal article" date="2015" name="Nature">
        <title>Complex archaea that bridge the gap between prokaryotes and eukaryotes.</title>
        <authorList>
            <person name="Spang A."/>
            <person name="Saw J.H."/>
            <person name="Jorgensen S.L."/>
            <person name="Zaremba-Niedzwiedzka K."/>
            <person name="Martijn J."/>
            <person name="Lind A.E."/>
            <person name="van Eijk R."/>
            <person name="Schleper C."/>
            <person name="Guy L."/>
            <person name="Ettema T.J."/>
        </authorList>
    </citation>
    <scope>NUCLEOTIDE SEQUENCE</scope>
</reference>
<dbReference type="Gene3D" id="1.50.10.20">
    <property type="match status" value="2"/>
</dbReference>
<dbReference type="CDD" id="cd00688">
    <property type="entry name" value="ISOPREN_C2_like"/>
    <property type="match status" value="1"/>
</dbReference>
<evidence type="ECO:0000256" key="1">
    <source>
        <dbReference type="SAM" id="MobiDB-lite"/>
    </source>
</evidence>
<proteinExistence type="predicted"/>
<evidence type="ECO:0000313" key="3">
    <source>
        <dbReference type="EMBL" id="KKM24456.1"/>
    </source>
</evidence>
<feature type="domain" description="Squalene cyclase C-terminal" evidence="2">
    <location>
        <begin position="151"/>
        <end position="258"/>
    </location>
</feature>
<gene>
    <name evidence="3" type="ORF">LCGC14_1604900</name>
</gene>
<dbReference type="InterPro" id="IPR032696">
    <property type="entry name" value="SQ_cyclase_C"/>
</dbReference>
<protein>
    <recommendedName>
        <fullName evidence="2">Squalene cyclase C-terminal domain-containing protein</fullName>
    </recommendedName>
</protein>
<feature type="region of interest" description="Disordered" evidence="1">
    <location>
        <begin position="26"/>
        <end position="46"/>
    </location>
</feature>
<name>A0A0F9IA10_9ZZZZ</name>
<evidence type="ECO:0000259" key="2">
    <source>
        <dbReference type="Pfam" id="PF13243"/>
    </source>
</evidence>
<comment type="caution">
    <text evidence="3">The sequence shown here is derived from an EMBL/GenBank/DDBJ whole genome shotgun (WGS) entry which is preliminary data.</text>
</comment>
<dbReference type="AlphaFoldDB" id="A0A0F9IA10"/>
<dbReference type="SUPFAM" id="SSF48239">
    <property type="entry name" value="Terpenoid cyclases/Protein prenyltransferases"/>
    <property type="match status" value="1"/>
</dbReference>
<dbReference type="Pfam" id="PF13243">
    <property type="entry name" value="SQHop_cyclase_C"/>
    <property type="match status" value="1"/>
</dbReference>
<sequence>MNTSKVAGTLICIGLLVAPYAHRPSHAADPAPKPVQSAGPKGQATGGVMEARDKGLAWLAKNQSPDGSWGKTYTVAITSFACLSYLSESQEAFAGPHAKALVKGLAFLMKTQKAGQWPHQGHSWIHGQGFATLALSEAVGRTMFCKAKPDLDIKAMRETVARAVKVIVANQSASGGWWYTPGSKRQHEGSTTVCAVQALVSAANFGVKVDEDALEKGFEYLKKCQNKDGGFDYQLDNSPNTTSMKEGTAADVATLGLMRKFDYAVMMNGYKFLLKITPARISKERFPYYGHFYGCMGMRLLGQEFKSFRDKTAAYSAAVKKDVISWQDAQGAWPLRGSWWSSQSEQKAYGTAFATLLLSVDDGRLSIFNRTPPRLPKPKA</sequence>
<dbReference type="EMBL" id="LAZR01012920">
    <property type="protein sequence ID" value="KKM24456.1"/>
    <property type="molecule type" value="Genomic_DNA"/>
</dbReference>
<organism evidence="3">
    <name type="scientific">marine sediment metagenome</name>
    <dbReference type="NCBI Taxonomy" id="412755"/>
    <lineage>
        <taxon>unclassified sequences</taxon>
        <taxon>metagenomes</taxon>
        <taxon>ecological metagenomes</taxon>
    </lineage>
</organism>